<dbReference type="EMBL" id="PGCI01000189">
    <property type="protein sequence ID" value="PLW34853.1"/>
    <property type="molecule type" value="Genomic_DNA"/>
</dbReference>
<comment type="caution">
    <text evidence="2">The sequence shown here is derived from an EMBL/GenBank/DDBJ whole genome shotgun (WGS) entry which is preliminary data.</text>
</comment>
<name>A0A2N5UAU7_9BASI</name>
<dbReference type="Proteomes" id="UP000235392">
    <property type="component" value="Unassembled WGS sequence"/>
</dbReference>
<accession>A0A2N5UAU7</accession>
<evidence type="ECO:0000313" key="3">
    <source>
        <dbReference type="Proteomes" id="UP000235392"/>
    </source>
</evidence>
<reference evidence="2 3" key="1">
    <citation type="submission" date="2017-11" db="EMBL/GenBank/DDBJ databases">
        <title>De novo assembly and phasing of dikaryotic genomes from two isolates of Puccinia coronata f. sp. avenae, the causal agent of oat crown rust.</title>
        <authorList>
            <person name="Miller M.E."/>
            <person name="Zhang Y."/>
            <person name="Omidvar V."/>
            <person name="Sperschneider J."/>
            <person name="Schwessinger B."/>
            <person name="Raley C."/>
            <person name="Palmer J.M."/>
            <person name="Garnica D."/>
            <person name="Upadhyaya N."/>
            <person name="Rathjen J."/>
            <person name="Taylor J.M."/>
            <person name="Park R.F."/>
            <person name="Dodds P.N."/>
            <person name="Hirsch C.D."/>
            <person name="Kianian S.F."/>
            <person name="Figueroa M."/>
        </authorList>
    </citation>
    <scope>NUCLEOTIDE SEQUENCE [LARGE SCALE GENOMIC DNA]</scope>
    <source>
        <strain evidence="2">12SD80</strain>
    </source>
</reference>
<dbReference type="AlphaFoldDB" id="A0A2N5UAU7"/>
<evidence type="ECO:0000313" key="2">
    <source>
        <dbReference type="EMBL" id="PLW34853.1"/>
    </source>
</evidence>
<protein>
    <submittedName>
        <fullName evidence="2">Uncharacterized protein</fullName>
    </submittedName>
</protein>
<organism evidence="2 3">
    <name type="scientific">Puccinia coronata f. sp. avenae</name>
    <dbReference type="NCBI Taxonomy" id="200324"/>
    <lineage>
        <taxon>Eukaryota</taxon>
        <taxon>Fungi</taxon>
        <taxon>Dikarya</taxon>
        <taxon>Basidiomycota</taxon>
        <taxon>Pucciniomycotina</taxon>
        <taxon>Pucciniomycetes</taxon>
        <taxon>Pucciniales</taxon>
        <taxon>Pucciniaceae</taxon>
        <taxon>Puccinia</taxon>
    </lineage>
</organism>
<feature type="region of interest" description="Disordered" evidence="1">
    <location>
        <begin position="1"/>
        <end position="28"/>
    </location>
</feature>
<evidence type="ECO:0000256" key="1">
    <source>
        <dbReference type="SAM" id="MobiDB-lite"/>
    </source>
</evidence>
<gene>
    <name evidence="2" type="ORF">PCASD_15075</name>
</gene>
<proteinExistence type="predicted"/>
<sequence length="192" mass="21099">MHKKKKKKSKTDATPIASKECTGSIPEARTTDCKSKLDDLKDQHLDQEGSINHFSQSDPLKICPLPQVDVLKDLNASSKKHGLSMAAPTSEPEAVIHPCLQTEHPEPVSLGCMMKGIFIPCQKTCALSAMKRSQSNHLKFLSQWENTSESTVQDIVLRWKSSPWGSKGAGPAKSILRRLATELMPFGSTYGL</sequence>